<dbReference type="Proteomes" id="UP000216308">
    <property type="component" value="Unassembled WGS sequence"/>
</dbReference>
<evidence type="ECO:0000259" key="1">
    <source>
        <dbReference type="Pfam" id="PF00501"/>
    </source>
</evidence>
<sequence>MSLFWWDIEREIEVSYGELVQRISNREKRHSVLQTSEPDELFTEILIALLTESEFTLLDSEFSSETLSELGFDARDLEQTEPVPKIEIEDPSDLPKKIRTADDEWTLGIYTSGTTGTPTRVEQTLGTLTQSVRTDERFDDNVWAFAYNPTHIAGLQVFFQAVSNLNPMIYIFEHSVDQIEEVISEYEVTHISATPTFYRLRLQRLGGTYPSVKRLTSGGEMFEPQLKESLKERFPNAKFRNVYALTEAGSLLESNGELFEIPDEKEDQFKITEDNELAVYESLLAESAAEEFDGEWYHTGDEVEFVEGDEFRFAGRQSDFINVGGYRVNPHDVERRISSIDGVQAAIVRARESSVTGHILTAEVQPVPDADGEVVETAVEEQIGDLERWKQPRIIDIVDEIEKTRSGKRVR</sequence>
<accession>A0A256IHK2</accession>
<dbReference type="GO" id="GO:0016878">
    <property type="term" value="F:acid-thiol ligase activity"/>
    <property type="evidence" value="ECO:0007669"/>
    <property type="project" value="UniProtKB-ARBA"/>
</dbReference>
<feature type="domain" description="AMP-binding enzyme C-terminal" evidence="2">
    <location>
        <begin position="333"/>
        <end position="408"/>
    </location>
</feature>
<dbReference type="AlphaFoldDB" id="A0A256IHK2"/>
<evidence type="ECO:0000259" key="2">
    <source>
        <dbReference type="Pfam" id="PF13193"/>
    </source>
</evidence>
<organism evidence="3 4">
    <name type="scientific">Halorubrum halodurans</name>
    <dbReference type="NCBI Taxonomy" id="1383851"/>
    <lineage>
        <taxon>Archaea</taxon>
        <taxon>Methanobacteriati</taxon>
        <taxon>Methanobacteriota</taxon>
        <taxon>Stenosarchaea group</taxon>
        <taxon>Halobacteria</taxon>
        <taxon>Halobacteriales</taxon>
        <taxon>Haloferacaceae</taxon>
        <taxon>Halorubrum</taxon>
    </lineage>
</organism>
<dbReference type="PANTHER" id="PTHR43767:SF1">
    <property type="entry name" value="NONRIBOSOMAL PEPTIDE SYNTHASE PES1 (EUROFUNG)-RELATED"/>
    <property type="match status" value="1"/>
</dbReference>
<dbReference type="PANTHER" id="PTHR43767">
    <property type="entry name" value="LONG-CHAIN-FATTY-ACID--COA LIGASE"/>
    <property type="match status" value="1"/>
</dbReference>
<dbReference type="InterPro" id="IPR000873">
    <property type="entry name" value="AMP-dep_synth/lig_dom"/>
</dbReference>
<protein>
    <recommendedName>
        <fullName evidence="5">AMP-dependent synthetase</fullName>
    </recommendedName>
</protein>
<feature type="domain" description="AMP-dependent synthetase/ligase" evidence="1">
    <location>
        <begin position="32"/>
        <end position="255"/>
    </location>
</feature>
<reference evidence="3 4" key="1">
    <citation type="journal article" date="2014" name="Front. Microbiol.">
        <title>Population and genomic analysis of the genus Halorubrum.</title>
        <authorList>
            <person name="Fullmer M.S."/>
            <person name="Soucy S.M."/>
            <person name="Swithers K.S."/>
            <person name="Makkay A.M."/>
            <person name="Wheeler R."/>
            <person name="Ventosa A."/>
            <person name="Gogarten J.P."/>
            <person name="Papke R.T."/>
        </authorList>
    </citation>
    <scope>NUCLEOTIDE SEQUENCE [LARGE SCALE GENOMIC DNA]</scope>
    <source>
        <strain evidence="3 4">Cb34</strain>
    </source>
</reference>
<evidence type="ECO:0000313" key="3">
    <source>
        <dbReference type="EMBL" id="OYR55796.1"/>
    </source>
</evidence>
<comment type="caution">
    <text evidence="3">The sequence shown here is derived from an EMBL/GenBank/DDBJ whole genome shotgun (WGS) entry which is preliminary data.</text>
</comment>
<dbReference type="Gene3D" id="3.40.50.12780">
    <property type="entry name" value="N-terminal domain of ligase-like"/>
    <property type="match status" value="1"/>
</dbReference>
<dbReference type="InterPro" id="IPR050237">
    <property type="entry name" value="ATP-dep_AMP-bd_enzyme"/>
</dbReference>
<gene>
    <name evidence="3" type="ORF">DJ70_10760</name>
</gene>
<dbReference type="Pfam" id="PF00501">
    <property type="entry name" value="AMP-binding"/>
    <property type="match status" value="1"/>
</dbReference>
<dbReference type="Gene3D" id="3.30.300.30">
    <property type="match status" value="1"/>
</dbReference>
<dbReference type="EMBL" id="NHPJ01000097">
    <property type="protein sequence ID" value="OYR55796.1"/>
    <property type="molecule type" value="Genomic_DNA"/>
</dbReference>
<evidence type="ECO:0000313" key="4">
    <source>
        <dbReference type="Proteomes" id="UP000216308"/>
    </source>
</evidence>
<keyword evidence="4" id="KW-1185">Reference proteome</keyword>
<dbReference type="OrthoDB" id="384292at2157"/>
<dbReference type="SUPFAM" id="SSF56801">
    <property type="entry name" value="Acetyl-CoA synthetase-like"/>
    <property type="match status" value="1"/>
</dbReference>
<dbReference type="RefSeq" id="WP_094532886.1">
    <property type="nucleotide sequence ID" value="NZ_NHPJ01000097.1"/>
</dbReference>
<dbReference type="Pfam" id="PF13193">
    <property type="entry name" value="AMP-binding_C"/>
    <property type="match status" value="1"/>
</dbReference>
<dbReference type="InterPro" id="IPR045851">
    <property type="entry name" value="AMP-bd_C_sf"/>
</dbReference>
<dbReference type="InterPro" id="IPR042099">
    <property type="entry name" value="ANL_N_sf"/>
</dbReference>
<evidence type="ECO:0008006" key="5">
    <source>
        <dbReference type="Google" id="ProtNLM"/>
    </source>
</evidence>
<dbReference type="InterPro" id="IPR025110">
    <property type="entry name" value="AMP-bd_C"/>
</dbReference>
<name>A0A256IHK2_9EURY</name>
<proteinExistence type="predicted"/>